<comment type="caution">
    <text evidence="12">The sequence shown here is derived from an EMBL/GenBank/DDBJ whole genome shotgun (WGS) entry which is preliminary data.</text>
</comment>
<dbReference type="Pfam" id="PF00108">
    <property type="entry name" value="Thiolase_N"/>
    <property type="match status" value="1"/>
</dbReference>
<dbReference type="GO" id="GO:0005777">
    <property type="term" value="C:peroxisome"/>
    <property type="evidence" value="ECO:0007669"/>
    <property type="project" value="TreeGrafter"/>
</dbReference>
<dbReference type="PIRSF" id="PIRSF000429">
    <property type="entry name" value="Ac-CoA_Ac_transf"/>
    <property type="match status" value="1"/>
</dbReference>
<feature type="active site" description="Proton acceptor" evidence="8">
    <location>
        <position position="400"/>
    </location>
</feature>
<dbReference type="InterPro" id="IPR016039">
    <property type="entry name" value="Thiolase-like"/>
</dbReference>
<evidence type="ECO:0000256" key="6">
    <source>
        <dbReference type="ARBA" id="ARBA00023315"/>
    </source>
</evidence>
<feature type="domain" description="Thiolase N-terminal" evidence="10">
    <location>
        <begin position="30"/>
        <end position="284"/>
    </location>
</feature>
<dbReference type="InterPro" id="IPR020617">
    <property type="entry name" value="Thiolase_C"/>
</dbReference>
<dbReference type="Proteomes" id="UP001303647">
    <property type="component" value="Unassembled WGS sequence"/>
</dbReference>
<dbReference type="PANTHER" id="PTHR43853">
    <property type="entry name" value="3-KETOACYL-COA THIOLASE, PEROXISOMAL"/>
    <property type="match status" value="1"/>
</dbReference>
<dbReference type="GO" id="GO:0006635">
    <property type="term" value="P:fatty acid beta-oxidation"/>
    <property type="evidence" value="ECO:0007669"/>
    <property type="project" value="TreeGrafter"/>
</dbReference>
<gene>
    <name evidence="12" type="ORF">C7999DRAFT_35196</name>
</gene>
<organism evidence="12 13">
    <name type="scientific">Corynascus novoguineensis</name>
    <dbReference type="NCBI Taxonomy" id="1126955"/>
    <lineage>
        <taxon>Eukaryota</taxon>
        <taxon>Fungi</taxon>
        <taxon>Dikarya</taxon>
        <taxon>Ascomycota</taxon>
        <taxon>Pezizomycotina</taxon>
        <taxon>Sordariomycetes</taxon>
        <taxon>Sordariomycetidae</taxon>
        <taxon>Sordariales</taxon>
        <taxon>Chaetomiaceae</taxon>
        <taxon>Corynascus</taxon>
    </lineage>
</organism>
<dbReference type="InterPro" id="IPR020615">
    <property type="entry name" value="Thiolase_acyl_enz_int_AS"/>
</dbReference>
<dbReference type="NCBIfam" id="TIGR01930">
    <property type="entry name" value="AcCoA-C-Actrans"/>
    <property type="match status" value="1"/>
</dbReference>
<dbReference type="CDD" id="cd00751">
    <property type="entry name" value="thiolase"/>
    <property type="match status" value="1"/>
</dbReference>
<dbReference type="GO" id="GO:0010124">
    <property type="term" value="P:phenylacetate catabolic process"/>
    <property type="evidence" value="ECO:0007669"/>
    <property type="project" value="TreeGrafter"/>
</dbReference>
<reference evidence="12" key="1">
    <citation type="journal article" date="2023" name="Mol. Phylogenet. Evol.">
        <title>Genome-scale phylogeny and comparative genomics of the fungal order Sordariales.</title>
        <authorList>
            <person name="Hensen N."/>
            <person name="Bonometti L."/>
            <person name="Westerberg I."/>
            <person name="Brannstrom I.O."/>
            <person name="Guillou S."/>
            <person name="Cros-Aarteil S."/>
            <person name="Calhoun S."/>
            <person name="Haridas S."/>
            <person name="Kuo A."/>
            <person name="Mondo S."/>
            <person name="Pangilinan J."/>
            <person name="Riley R."/>
            <person name="LaButti K."/>
            <person name="Andreopoulos B."/>
            <person name="Lipzen A."/>
            <person name="Chen C."/>
            <person name="Yan M."/>
            <person name="Daum C."/>
            <person name="Ng V."/>
            <person name="Clum A."/>
            <person name="Steindorff A."/>
            <person name="Ohm R.A."/>
            <person name="Martin F."/>
            <person name="Silar P."/>
            <person name="Natvig D.O."/>
            <person name="Lalanne C."/>
            <person name="Gautier V."/>
            <person name="Ament-Velasquez S.L."/>
            <person name="Kruys A."/>
            <person name="Hutchinson M.I."/>
            <person name="Powell A.J."/>
            <person name="Barry K."/>
            <person name="Miller A.N."/>
            <person name="Grigoriev I.V."/>
            <person name="Debuchy R."/>
            <person name="Gladieux P."/>
            <person name="Hiltunen Thoren M."/>
            <person name="Johannesson H."/>
        </authorList>
    </citation>
    <scope>NUCLEOTIDE SEQUENCE</scope>
    <source>
        <strain evidence="12">CBS 359.72</strain>
    </source>
</reference>
<dbReference type="PROSITE" id="PS00737">
    <property type="entry name" value="THIOLASE_2"/>
    <property type="match status" value="1"/>
</dbReference>
<feature type="active site" description="Acyl-thioester intermediate" evidence="8">
    <location>
        <position position="114"/>
    </location>
</feature>
<evidence type="ECO:0000256" key="5">
    <source>
        <dbReference type="ARBA" id="ARBA00022958"/>
    </source>
</evidence>
<keyword evidence="13" id="KW-1185">Reference proteome</keyword>
<dbReference type="InterPro" id="IPR002155">
    <property type="entry name" value="Thiolase"/>
</dbReference>
<keyword evidence="4 9" id="KW-0808">Transferase</keyword>
<evidence type="ECO:0000256" key="9">
    <source>
        <dbReference type="RuleBase" id="RU003557"/>
    </source>
</evidence>
<accession>A0AAN7CNE5</accession>
<dbReference type="InterPro" id="IPR050215">
    <property type="entry name" value="Thiolase-like_sf_Thiolase"/>
</dbReference>
<proteinExistence type="inferred from homology"/>
<comment type="catalytic activity">
    <reaction evidence="7">
        <text>an acyl-CoA + acetyl-CoA = a 3-oxoacyl-CoA + CoA</text>
        <dbReference type="Rhea" id="RHEA:21564"/>
        <dbReference type="ChEBI" id="CHEBI:57287"/>
        <dbReference type="ChEBI" id="CHEBI:57288"/>
        <dbReference type="ChEBI" id="CHEBI:58342"/>
        <dbReference type="ChEBI" id="CHEBI:90726"/>
        <dbReference type="EC" id="2.3.1.16"/>
    </reaction>
</comment>
<evidence type="ECO:0000259" key="10">
    <source>
        <dbReference type="Pfam" id="PF00108"/>
    </source>
</evidence>
<name>A0AAN7CNE5_9PEZI</name>
<keyword evidence="6 9" id="KW-0012">Acyltransferase</keyword>
<sequence length="415" mass="44154">MAVERIGSILKHLSPGSSLSQITSKNADDVVITLAIRTPLTKARKGGFKDTSLEYMSYALLKELKERSNLDPKLVEDICLGNVSDGKAAYKLRAAALAAGFPNTTSCSSLNRFCSSGLKAVADIAHAISSGSIEIGVAIGAEQMTVGGDALEKPFDERVTSQSQESADCMQPMGWTSENVSRDFNITREEMDKYAAESFQRAERAQKAGLFEDEIVPIKTRIQDKDGQWKEITLTKDDGIRPGTTAEGLSKIRVAFPQWGPTTTGGNASQVTDGAAAILLMKRSTAIKLGQPILAKYVGSTVAGLAPRIMGIGPTVAIPKLLAQHNISLADVDVIEINEAFASMAVYCRDTLGLDWAKMNPRGGAIALGHPLGATGARQIVTGLSECRRTGKKILLTSMCIGTGMGMAGLFVNEQ</sequence>
<dbReference type="InterPro" id="IPR020616">
    <property type="entry name" value="Thiolase_N"/>
</dbReference>
<evidence type="ECO:0000313" key="12">
    <source>
        <dbReference type="EMBL" id="KAK4244452.1"/>
    </source>
</evidence>
<dbReference type="Gene3D" id="3.40.47.10">
    <property type="match status" value="2"/>
</dbReference>
<comment type="similarity">
    <text evidence="3 9">Belongs to the thiolase-like superfamily. Thiolase family.</text>
</comment>
<dbReference type="EMBL" id="MU857738">
    <property type="protein sequence ID" value="KAK4244452.1"/>
    <property type="molecule type" value="Genomic_DNA"/>
</dbReference>
<dbReference type="GO" id="GO:0003988">
    <property type="term" value="F:acetyl-CoA C-acyltransferase activity"/>
    <property type="evidence" value="ECO:0007669"/>
    <property type="project" value="UniProtKB-EC"/>
</dbReference>
<protein>
    <submittedName>
        <fullName evidence="12">3-ketoacyl-CoA thiolase</fullName>
    </submittedName>
</protein>
<comment type="pathway">
    <text evidence="2">Lipid metabolism; fatty acid metabolism.</text>
</comment>
<feature type="active site" description="Proton acceptor" evidence="8">
    <location>
        <position position="370"/>
    </location>
</feature>
<evidence type="ECO:0000256" key="8">
    <source>
        <dbReference type="PIRSR" id="PIRSR000429-1"/>
    </source>
</evidence>
<dbReference type="PROSITE" id="PS00098">
    <property type="entry name" value="THIOLASE_1"/>
    <property type="match status" value="1"/>
</dbReference>
<evidence type="ECO:0000313" key="13">
    <source>
        <dbReference type="Proteomes" id="UP001303647"/>
    </source>
</evidence>
<evidence type="ECO:0000256" key="2">
    <source>
        <dbReference type="ARBA" id="ARBA00004872"/>
    </source>
</evidence>
<evidence type="ECO:0000256" key="1">
    <source>
        <dbReference type="ARBA" id="ARBA00001958"/>
    </source>
</evidence>
<evidence type="ECO:0000259" key="11">
    <source>
        <dbReference type="Pfam" id="PF02803"/>
    </source>
</evidence>
<evidence type="ECO:0000256" key="3">
    <source>
        <dbReference type="ARBA" id="ARBA00010982"/>
    </source>
</evidence>
<comment type="cofactor">
    <cofactor evidence="1">
        <name>K(+)</name>
        <dbReference type="ChEBI" id="CHEBI:29103"/>
    </cofactor>
</comment>
<evidence type="ECO:0000256" key="7">
    <source>
        <dbReference type="ARBA" id="ARBA00047605"/>
    </source>
</evidence>
<dbReference type="InterPro" id="IPR020613">
    <property type="entry name" value="Thiolase_CS"/>
</dbReference>
<dbReference type="Pfam" id="PF02803">
    <property type="entry name" value="Thiolase_C"/>
    <property type="match status" value="1"/>
</dbReference>
<keyword evidence="5" id="KW-0630">Potassium</keyword>
<reference evidence="12" key="2">
    <citation type="submission" date="2023-05" db="EMBL/GenBank/DDBJ databases">
        <authorList>
            <consortium name="Lawrence Berkeley National Laboratory"/>
            <person name="Steindorff A."/>
            <person name="Hensen N."/>
            <person name="Bonometti L."/>
            <person name="Westerberg I."/>
            <person name="Brannstrom I.O."/>
            <person name="Guillou S."/>
            <person name="Cros-Aarteil S."/>
            <person name="Calhoun S."/>
            <person name="Haridas S."/>
            <person name="Kuo A."/>
            <person name="Mondo S."/>
            <person name="Pangilinan J."/>
            <person name="Riley R."/>
            <person name="Labutti K."/>
            <person name="Andreopoulos B."/>
            <person name="Lipzen A."/>
            <person name="Chen C."/>
            <person name="Yanf M."/>
            <person name="Daum C."/>
            <person name="Ng V."/>
            <person name="Clum A."/>
            <person name="Ohm R."/>
            <person name="Martin F."/>
            <person name="Silar P."/>
            <person name="Natvig D."/>
            <person name="Lalanne C."/>
            <person name="Gautier V."/>
            <person name="Ament-Velasquez S.L."/>
            <person name="Kruys A."/>
            <person name="Hutchinson M.I."/>
            <person name="Powell A.J."/>
            <person name="Barry K."/>
            <person name="Miller A.N."/>
            <person name="Grigoriev I.V."/>
            <person name="Debuchy R."/>
            <person name="Gladieux P."/>
            <person name="Thoren M.H."/>
            <person name="Johannesson H."/>
        </authorList>
    </citation>
    <scope>NUCLEOTIDE SEQUENCE</scope>
    <source>
        <strain evidence="12">CBS 359.72</strain>
    </source>
</reference>
<dbReference type="AlphaFoldDB" id="A0AAN7CNE5"/>
<feature type="domain" description="Thiolase C-terminal" evidence="11">
    <location>
        <begin position="293"/>
        <end position="411"/>
    </location>
</feature>
<evidence type="ECO:0000256" key="4">
    <source>
        <dbReference type="ARBA" id="ARBA00022679"/>
    </source>
</evidence>
<dbReference type="PANTHER" id="PTHR43853:SF10">
    <property type="entry name" value="ACETYL-COA C-ACETYLTRANSFERASE"/>
    <property type="match status" value="1"/>
</dbReference>
<dbReference type="SUPFAM" id="SSF53901">
    <property type="entry name" value="Thiolase-like"/>
    <property type="match status" value="2"/>
</dbReference>